<proteinExistence type="predicted"/>
<dbReference type="Proteomes" id="UP001501710">
    <property type="component" value="Unassembled WGS sequence"/>
</dbReference>
<dbReference type="SUPFAM" id="SSF48150">
    <property type="entry name" value="DNA-glycosylase"/>
    <property type="match status" value="1"/>
</dbReference>
<dbReference type="InterPro" id="IPR003265">
    <property type="entry name" value="HhH-GPD_domain"/>
</dbReference>
<dbReference type="InterPro" id="IPR051912">
    <property type="entry name" value="Alkylbase_DNA_Glycosylase/TA"/>
</dbReference>
<reference evidence="6" key="1">
    <citation type="journal article" date="2019" name="Int. J. Syst. Evol. Microbiol.">
        <title>The Global Catalogue of Microorganisms (GCM) 10K type strain sequencing project: providing services to taxonomists for standard genome sequencing and annotation.</title>
        <authorList>
            <consortium name="The Broad Institute Genomics Platform"/>
            <consortium name="The Broad Institute Genome Sequencing Center for Infectious Disease"/>
            <person name="Wu L."/>
            <person name="Ma J."/>
        </authorList>
    </citation>
    <scope>NUCLEOTIDE SEQUENCE [LARGE SCALE GENOMIC DNA]</scope>
    <source>
        <strain evidence="6">JCM 17440</strain>
    </source>
</reference>
<sequence length="315" mass="35127">MWDFTLIDPSSGVAGEKTAGRLPGLVREWRPPWPLDLAGVLSPQMRGRRDPAFRVEADGSFWRASCTPVGPGTLRVERVGEVVRAAAWGPGAEWLLDGLPELLGSDDEPEGFVARHDVVQEQLRRRPGLRIGRTRRVFEALVPAVMEQKVLSEEAWRAWGYLLRKFGEPAPGAPHMRVPPPPEVWARIPSWEWHRSGLEAVRARTIIGAARVAKRLEDDPAEARLRSLPGIGVWTAAEIRQRAVGDPDAVSVGDYHLPGLVGWALVGRKVDDAGMLELLEPYAGHRYRVTRLLESSGRRPPRRGPRLAVRDYRSF</sequence>
<dbReference type="EC" id="3.2.2.21" evidence="2"/>
<dbReference type="CDD" id="cd00056">
    <property type="entry name" value="ENDO3c"/>
    <property type="match status" value="1"/>
</dbReference>
<dbReference type="Gene3D" id="1.10.340.30">
    <property type="entry name" value="Hypothetical protein, domain 2"/>
    <property type="match status" value="1"/>
</dbReference>
<evidence type="ECO:0000256" key="2">
    <source>
        <dbReference type="ARBA" id="ARBA00012000"/>
    </source>
</evidence>
<accession>A0ABP8C8U1</accession>
<organism evidence="5 6">
    <name type="scientific">Actinomadura meridiana</name>
    <dbReference type="NCBI Taxonomy" id="559626"/>
    <lineage>
        <taxon>Bacteria</taxon>
        <taxon>Bacillati</taxon>
        <taxon>Actinomycetota</taxon>
        <taxon>Actinomycetes</taxon>
        <taxon>Streptosporangiales</taxon>
        <taxon>Thermomonosporaceae</taxon>
        <taxon>Actinomadura</taxon>
    </lineage>
</organism>
<dbReference type="EMBL" id="BAABAS010000015">
    <property type="protein sequence ID" value="GAA4235744.1"/>
    <property type="molecule type" value="Genomic_DNA"/>
</dbReference>
<dbReference type="PANTHER" id="PTHR43003">
    <property type="entry name" value="DNA-3-METHYLADENINE GLYCOSYLASE"/>
    <property type="match status" value="1"/>
</dbReference>
<keyword evidence="4" id="KW-0234">DNA repair</keyword>
<evidence type="ECO:0000313" key="5">
    <source>
        <dbReference type="EMBL" id="GAA4235744.1"/>
    </source>
</evidence>
<evidence type="ECO:0000313" key="6">
    <source>
        <dbReference type="Proteomes" id="UP001501710"/>
    </source>
</evidence>
<keyword evidence="6" id="KW-1185">Reference proteome</keyword>
<evidence type="ECO:0000256" key="1">
    <source>
        <dbReference type="ARBA" id="ARBA00000086"/>
    </source>
</evidence>
<evidence type="ECO:0000256" key="3">
    <source>
        <dbReference type="ARBA" id="ARBA00022763"/>
    </source>
</evidence>
<protein>
    <recommendedName>
        <fullName evidence="2">DNA-3-methyladenine glycosylase II</fullName>
        <ecNumber evidence="2">3.2.2.21</ecNumber>
    </recommendedName>
</protein>
<keyword evidence="3" id="KW-0227">DNA damage</keyword>
<dbReference type="PANTHER" id="PTHR43003:SF6">
    <property type="entry name" value="DNA GLYCOSYLASE"/>
    <property type="match status" value="1"/>
</dbReference>
<name>A0ABP8C8U1_9ACTN</name>
<dbReference type="InterPro" id="IPR011257">
    <property type="entry name" value="DNA_glycosylase"/>
</dbReference>
<comment type="caution">
    <text evidence="5">The sequence shown here is derived from an EMBL/GenBank/DDBJ whole genome shotgun (WGS) entry which is preliminary data.</text>
</comment>
<gene>
    <name evidence="5" type="ORF">GCM10022254_43680</name>
</gene>
<evidence type="ECO:0000256" key="4">
    <source>
        <dbReference type="ARBA" id="ARBA00023204"/>
    </source>
</evidence>
<comment type="catalytic activity">
    <reaction evidence="1">
        <text>Hydrolysis of alkylated DNA, releasing 3-methyladenine, 3-methylguanine, 7-methylguanine and 7-methyladenine.</text>
        <dbReference type="EC" id="3.2.2.21"/>
    </reaction>
</comment>